<sequence>TIYNFGFVLYILDGGHTRSLNNINVMEKYSLDQYFKETAPEDYRFLDYYQYRKSKEDFTSRPLVDSMEGPVKSREGETTSTTTRWGPPVVPRRGNTHTTMVGACVPLTLWRSLDPVVKHRSKFVDVNQFWNEK</sequence>
<feature type="non-terminal residue" evidence="1">
    <location>
        <position position="1"/>
    </location>
</feature>
<reference evidence="1" key="1">
    <citation type="submission" date="2021-06" db="EMBL/GenBank/DDBJ databases">
        <authorList>
            <person name="Kallberg Y."/>
            <person name="Tangrot J."/>
            <person name="Rosling A."/>
        </authorList>
    </citation>
    <scope>NUCLEOTIDE SEQUENCE</scope>
    <source>
        <strain evidence="1">CL356</strain>
    </source>
</reference>
<evidence type="ECO:0000313" key="1">
    <source>
        <dbReference type="EMBL" id="CAG8558593.1"/>
    </source>
</evidence>
<dbReference type="Proteomes" id="UP000789525">
    <property type="component" value="Unassembled WGS sequence"/>
</dbReference>
<accession>A0ACA9LZZ4</accession>
<name>A0ACA9LZZ4_9GLOM</name>
<comment type="caution">
    <text evidence="1">The sequence shown here is derived from an EMBL/GenBank/DDBJ whole genome shotgun (WGS) entry which is preliminary data.</text>
</comment>
<gene>
    <name evidence="1" type="ORF">ACOLOM_LOCUS5138</name>
</gene>
<keyword evidence="2" id="KW-1185">Reference proteome</keyword>
<protein>
    <submittedName>
        <fullName evidence="1">1519_t:CDS:1</fullName>
    </submittedName>
</protein>
<organism evidence="1 2">
    <name type="scientific">Acaulospora colombiana</name>
    <dbReference type="NCBI Taxonomy" id="27376"/>
    <lineage>
        <taxon>Eukaryota</taxon>
        <taxon>Fungi</taxon>
        <taxon>Fungi incertae sedis</taxon>
        <taxon>Mucoromycota</taxon>
        <taxon>Glomeromycotina</taxon>
        <taxon>Glomeromycetes</taxon>
        <taxon>Diversisporales</taxon>
        <taxon>Acaulosporaceae</taxon>
        <taxon>Acaulospora</taxon>
    </lineage>
</organism>
<dbReference type="EMBL" id="CAJVPT010009126">
    <property type="protein sequence ID" value="CAG8558593.1"/>
    <property type="molecule type" value="Genomic_DNA"/>
</dbReference>
<proteinExistence type="predicted"/>
<evidence type="ECO:0000313" key="2">
    <source>
        <dbReference type="Proteomes" id="UP000789525"/>
    </source>
</evidence>